<protein>
    <recommendedName>
        <fullName evidence="2">C2H2-type domain-containing protein</fullName>
    </recommendedName>
</protein>
<dbReference type="InterPro" id="IPR036236">
    <property type="entry name" value="Znf_C2H2_sf"/>
</dbReference>
<feature type="domain" description="C2H2-type" evidence="2">
    <location>
        <begin position="29"/>
        <end position="53"/>
    </location>
</feature>
<keyword evidence="1" id="KW-0479">Metal-binding</keyword>
<dbReference type="SUPFAM" id="SSF56672">
    <property type="entry name" value="DNA/RNA polymerases"/>
    <property type="match status" value="1"/>
</dbReference>
<dbReference type="PANTHER" id="PTHR31511">
    <property type="entry name" value="PROTEIN CBG23764"/>
    <property type="match status" value="1"/>
</dbReference>
<comment type="caution">
    <text evidence="3">The sequence shown here is derived from an EMBL/GenBank/DDBJ whole genome shotgun (WGS) entry which is preliminary data.</text>
</comment>
<dbReference type="GO" id="GO:0042575">
    <property type="term" value="C:DNA polymerase complex"/>
    <property type="evidence" value="ECO:0007669"/>
    <property type="project" value="UniProtKB-ARBA"/>
</dbReference>
<dbReference type="InterPro" id="IPR012337">
    <property type="entry name" value="RNaseH-like_sf"/>
</dbReference>
<dbReference type="Gene3D" id="3.90.1600.10">
    <property type="entry name" value="Palm domain of DNA polymerase"/>
    <property type="match status" value="1"/>
</dbReference>
<evidence type="ECO:0000256" key="1">
    <source>
        <dbReference type="PROSITE-ProRule" id="PRU00042"/>
    </source>
</evidence>
<dbReference type="InterPro" id="IPR044925">
    <property type="entry name" value="His-Me_finger_sf"/>
</dbReference>
<keyword evidence="1" id="KW-0863">Zinc-finger</keyword>
<dbReference type="InterPro" id="IPR023211">
    <property type="entry name" value="DNA_pol_palm_dom_sf"/>
</dbReference>
<evidence type="ECO:0000259" key="2">
    <source>
        <dbReference type="PROSITE" id="PS50157"/>
    </source>
</evidence>
<dbReference type="OrthoDB" id="6602337at2759"/>
<name>A0A6G0SXQ4_APHGL</name>
<dbReference type="PROSITE" id="PS00028">
    <property type="entry name" value="ZINC_FINGER_C2H2_1"/>
    <property type="match status" value="2"/>
</dbReference>
<dbReference type="InterPro" id="IPR004211">
    <property type="entry name" value="Endonuclease_7"/>
</dbReference>
<proteinExistence type="predicted"/>
<feature type="non-terminal residue" evidence="3">
    <location>
        <position position="1883"/>
    </location>
</feature>
<dbReference type="Gene3D" id="3.30.160.60">
    <property type="entry name" value="Classic Zinc Finger"/>
    <property type="match status" value="1"/>
</dbReference>
<dbReference type="Pfam" id="PF02945">
    <property type="entry name" value="Endonuclease_7"/>
    <property type="match status" value="1"/>
</dbReference>
<dbReference type="EMBL" id="VYZN01001120">
    <property type="protein sequence ID" value="KAE9522471.1"/>
    <property type="molecule type" value="Genomic_DNA"/>
</dbReference>
<dbReference type="Proteomes" id="UP000475862">
    <property type="component" value="Unassembled WGS sequence"/>
</dbReference>
<dbReference type="SMART" id="SM00355">
    <property type="entry name" value="ZnF_C2H2"/>
    <property type="match status" value="2"/>
</dbReference>
<accession>A0A6G0SXQ4</accession>
<dbReference type="Pfam" id="PF21738">
    <property type="entry name" value="DJR-like_dom"/>
    <property type="match status" value="2"/>
</dbReference>
<dbReference type="Gene3D" id="3.40.1800.10">
    <property type="entry name" value="His-Me finger endonucleases"/>
    <property type="match status" value="1"/>
</dbReference>
<reference evidence="3 4" key="1">
    <citation type="submission" date="2019-08" db="EMBL/GenBank/DDBJ databases">
        <title>The genome of the soybean aphid Biotype 1, its phylome, world population structure and adaptation to the North American continent.</title>
        <authorList>
            <person name="Giordano R."/>
            <person name="Donthu R.K."/>
            <person name="Hernandez A.G."/>
            <person name="Wright C.L."/>
            <person name="Zimin A.V."/>
        </authorList>
    </citation>
    <scope>NUCLEOTIDE SEQUENCE [LARGE SCALE GENOMIC DNA]</scope>
    <source>
        <tissue evidence="3">Whole aphids</tissue>
    </source>
</reference>
<evidence type="ECO:0000313" key="3">
    <source>
        <dbReference type="EMBL" id="KAE9522471.1"/>
    </source>
</evidence>
<dbReference type="SUPFAM" id="SSF54060">
    <property type="entry name" value="His-Me finger endonucleases"/>
    <property type="match status" value="1"/>
</dbReference>
<keyword evidence="1" id="KW-0862">Zinc</keyword>
<feature type="domain" description="C2H2-type" evidence="2">
    <location>
        <begin position="2"/>
        <end position="26"/>
    </location>
</feature>
<gene>
    <name evidence="3" type="ORF">AGLY_017132</name>
</gene>
<dbReference type="InterPro" id="IPR013087">
    <property type="entry name" value="Znf_C2H2_type"/>
</dbReference>
<organism evidence="3 4">
    <name type="scientific">Aphis glycines</name>
    <name type="common">Soybean aphid</name>
    <dbReference type="NCBI Taxonomy" id="307491"/>
    <lineage>
        <taxon>Eukaryota</taxon>
        <taxon>Metazoa</taxon>
        <taxon>Ecdysozoa</taxon>
        <taxon>Arthropoda</taxon>
        <taxon>Hexapoda</taxon>
        <taxon>Insecta</taxon>
        <taxon>Pterygota</taxon>
        <taxon>Neoptera</taxon>
        <taxon>Paraneoptera</taxon>
        <taxon>Hemiptera</taxon>
        <taxon>Sternorrhyncha</taxon>
        <taxon>Aphidomorpha</taxon>
        <taxon>Aphidoidea</taxon>
        <taxon>Aphididae</taxon>
        <taxon>Aphidini</taxon>
        <taxon>Aphis</taxon>
        <taxon>Aphis</taxon>
    </lineage>
</organism>
<dbReference type="PANTHER" id="PTHR31511:SF12">
    <property type="entry name" value="RHO TERMINATION FACTOR N-TERMINAL DOMAIN-CONTAINING PROTEIN"/>
    <property type="match status" value="1"/>
</dbReference>
<keyword evidence="4" id="KW-1185">Reference proteome</keyword>
<dbReference type="PROSITE" id="PS50157">
    <property type="entry name" value="ZINC_FINGER_C2H2_2"/>
    <property type="match status" value="2"/>
</dbReference>
<dbReference type="GO" id="GO:0008270">
    <property type="term" value="F:zinc ion binding"/>
    <property type="evidence" value="ECO:0007669"/>
    <property type="project" value="UniProtKB-KW"/>
</dbReference>
<dbReference type="InterPro" id="IPR038563">
    <property type="entry name" value="Endonuclease_7_sf"/>
</dbReference>
<dbReference type="InterPro" id="IPR043502">
    <property type="entry name" value="DNA/RNA_pol_sf"/>
</dbReference>
<sequence length="1883" mass="216334">MYKCQQCTSVFKLKRSLDRHEKAHTGIIYRCTVCAKTFKDESNLRRHLKKVHAILHAPATLRPQRESVIKYVPRINQPAVPTGSSNIMSDDDICMAAMDNFEQEQEDKEYCIEIAPQIFVPDIQAGCSNIMSDDDICMAAMENFEKEVQNVNKDFYTTGISGKRVSTANTSSAVRSKKKRINFVQSSGFVEISASKARTVVWYYAKNTGDIKNYTDFLSSLETELKQLLKTRVQEHPIKFNLKLEASYSIPSVSNSMKNRAFKTSAVEIFVESDISAIIQGAFDKLLSENETYASRGSGFTLESIDGLMLTIYKYMPLGGSSYIQLPAFIDRKRATINPQNLDQQCFKWAILARYVTGPVACRVGDNYRQHEGKYNFEGISFPTPLSDIKKFEKNNTRMSINVYGLEKKFDPTKKYPVYNIYPIRVVDEEKSDHFDLLFTTCDDNSHYTYITSLSRLVRSQKTRYEHSVYFCKRCFCTFDNRLLKFKSNGREALEEHKLFCGVHKPIFPEMPKVEECTNFKKWKNTVRQPFVIYADFEALLVKTDEVKGGNTKIIHKHEAISYGFLVKASDDVPTELIEEYEIPTVPVVYRGDEQHADVAKCFVEAIVADSWKIEKLMKTNIPLTMTKEEEKTHQECNSCNLCKCILVSGEKVRDHNHLTGKFRQTLCSKCNLELQLPKFVPVFFHNLSNYDSHFIVTELGFDTESISVIPNSEEKFIYFPKHISSKFTIRFIDTFRFMASSLSSLAENLITHDFENFRETAKHFVSEDMPLVTRKGVYPYEYTDSWTKLDVTCLPGEDEFYSTLTESGIKEEDFKHAKVVWDNFKCKTLGEYSDLYLKIDVLLLADVFENFRDVCLSTYNLDAAHYYTAPGLSFDAMLKYTGQKLELLSDYDMLLMFENGIRGGLVQASMRYAKANNLKSPNYDETKEKSWLVYQDCNNLYGYAMSEYMPYNGLSELTPKSARGRVYEVDISYPQHLHDKHNDLPFLPQNSIPQGSKVRKLMATFERKENYIVHYRNLQQAIDNGLIVEKVHRVLEFSQSDWLAKYIQLNTEMRKKARNEFEKDFFKLMNNAIFGKTMQSKRKEIKMELRYLSAVTLENKIIKFDKPIYIGFAVLEISKTLMYDYHYNVMQRHYGEHIKLMYTDTDSLVYHIMTDDFYSDLLENPNLMDRLDTADLPSNHPCYTTACKKIPGFFSDESKGDIISEFCALRAKSYAYKIHSSNTADTVGRENIKAKGVRHHVVKNHMTLEDHRKCLFGEAGHKLLTIRTNKLTYNSYDDKRVVLDDKINTLAHGHYSIEKDESEFWPELELQLDPEGQPWTDSDKELYRMLLYPPFLFAGPGTKLKERLARGERGINKLDELARAHDIAYEKSNSLNDRHKADKILENQAWEVFKSKDTGIKEKAASWLVTTAMKAKRKIGAGCGFKQVVLAAKKSIKNKINEKNITKLIKTCLSAAKKKKNKKTKTPRIIPIPKKGGLLPLIPIFAGLSALGALTGGVGNIVKVVNDLNSGKNTPIHLGKGLYLTPHNGRSYKIVKDVTAGYTDDCRITEIEYHSFLPYSTSALSNNDEVRIALHNTESYTLPCESYIYIEGTITKPAEITDDIRFINNGLAFLFSEMKYEINGIQIQKLANPGITTTLKGYCSYNKSNITSHHNAAWDNDIENVNKDFIESDMFNGCINLKDLFGFCEDYKRILINCNQQLILNRASIDINAIKQYKNNKVVTEASKLKDVKINITKILWRMPIVKVSDKEKIKLLKVVNNQKPLTCAFRSWELCEYPFLPQNTSHSWKIGTLYHAYTEFQKSYYGHDNITPLLSRSDFKNLSPIIIVDMSRQNDNVKTPTVDLWIEIETDTPFSASTSAYCLILHDQIITYNPFNGEVRT</sequence>
<dbReference type="SUPFAM" id="SSF53098">
    <property type="entry name" value="Ribonuclease H-like"/>
    <property type="match status" value="1"/>
</dbReference>
<evidence type="ECO:0000313" key="4">
    <source>
        <dbReference type="Proteomes" id="UP000475862"/>
    </source>
</evidence>
<dbReference type="GO" id="GO:0071897">
    <property type="term" value="P:DNA biosynthetic process"/>
    <property type="evidence" value="ECO:0007669"/>
    <property type="project" value="UniProtKB-ARBA"/>
</dbReference>
<dbReference type="SUPFAM" id="SSF57667">
    <property type="entry name" value="beta-beta-alpha zinc fingers"/>
    <property type="match status" value="1"/>
</dbReference>
<dbReference type="InterPro" id="IPR049512">
    <property type="entry name" value="DJR-like_dom"/>
</dbReference>